<evidence type="ECO:0000313" key="3">
    <source>
        <dbReference type="Proteomes" id="UP000320653"/>
    </source>
</evidence>
<sequence length="34" mass="4323">MDTVQNLVPLCVFFYAIYWFFRWVVYDMGREEKR</sequence>
<protein>
    <submittedName>
        <fullName evidence="2">Uncharacterized protein</fullName>
    </submittedName>
</protein>
<keyword evidence="3" id="KW-1185">Reference proteome</keyword>
<name>A0A561QX88_9HYPH</name>
<proteinExistence type="predicted"/>
<dbReference type="AlphaFoldDB" id="A0A561QX88"/>
<comment type="caution">
    <text evidence="2">The sequence shown here is derived from an EMBL/GenBank/DDBJ whole genome shotgun (WGS) entry which is preliminary data.</text>
</comment>
<evidence type="ECO:0000313" key="2">
    <source>
        <dbReference type="EMBL" id="TWF54978.1"/>
    </source>
</evidence>
<accession>A0A561QX88</accession>
<reference evidence="2 3" key="1">
    <citation type="submission" date="2019-06" db="EMBL/GenBank/DDBJ databases">
        <title>Sorghum-associated microbial communities from plants grown in Nebraska, USA.</title>
        <authorList>
            <person name="Schachtman D."/>
        </authorList>
    </citation>
    <scope>NUCLEOTIDE SEQUENCE [LARGE SCALE GENOMIC DNA]</scope>
    <source>
        <strain evidence="2 3">1225</strain>
    </source>
</reference>
<organism evidence="2 3">
    <name type="scientific">Neorhizobium alkalisoli</name>
    <dbReference type="NCBI Taxonomy" id="528178"/>
    <lineage>
        <taxon>Bacteria</taxon>
        <taxon>Pseudomonadati</taxon>
        <taxon>Pseudomonadota</taxon>
        <taxon>Alphaproteobacteria</taxon>
        <taxon>Hyphomicrobiales</taxon>
        <taxon>Rhizobiaceae</taxon>
        <taxon>Rhizobium/Agrobacterium group</taxon>
        <taxon>Neorhizobium</taxon>
    </lineage>
</organism>
<dbReference type="Proteomes" id="UP000320653">
    <property type="component" value="Unassembled WGS sequence"/>
</dbReference>
<dbReference type="EMBL" id="VIWP01000003">
    <property type="protein sequence ID" value="TWF54978.1"/>
    <property type="molecule type" value="Genomic_DNA"/>
</dbReference>
<feature type="transmembrane region" description="Helical" evidence="1">
    <location>
        <begin position="6"/>
        <end position="25"/>
    </location>
</feature>
<evidence type="ECO:0000256" key="1">
    <source>
        <dbReference type="SAM" id="Phobius"/>
    </source>
</evidence>
<keyword evidence="1" id="KW-0472">Membrane</keyword>
<keyword evidence="1" id="KW-0812">Transmembrane</keyword>
<gene>
    <name evidence="2" type="ORF">FHW37_103850</name>
</gene>
<keyword evidence="1" id="KW-1133">Transmembrane helix</keyword>